<dbReference type="STRING" id="159449.B4N89_39760"/>
<evidence type="ECO:0000256" key="4">
    <source>
        <dbReference type="SAM" id="MobiDB-lite"/>
    </source>
</evidence>
<accession>A0A1T3NNI5</accession>
<organism evidence="7 8">
    <name type="scientific">Embleya scabrispora</name>
    <dbReference type="NCBI Taxonomy" id="159449"/>
    <lineage>
        <taxon>Bacteria</taxon>
        <taxon>Bacillati</taxon>
        <taxon>Actinomycetota</taxon>
        <taxon>Actinomycetes</taxon>
        <taxon>Kitasatosporales</taxon>
        <taxon>Streptomycetaceae</taxon>
        <taxon>Embleya</taxon>
    </lineage>
</organism>
<dbReference type="InterPro" id="IPR029016">
    <property type="entry name" value="GAF-like_dom_sf"/>
</dbReference>
<dbReference type="SMART" id="SM00346">
    <property type="entry name" value="HTH_ICLR"/>
    <property type="match status" value="1"/>
</dbReference>
<sequence length="299" mass="32314">MAHESSVWPGAFRRRPEGSLSEPGTRAAATKRGHSGPMDDHTVTGRVIAVLDAVAAQRTPASLAELTRRTTIPKPTVRRIAHDLVRRRLLDRCGHRYRLGSRLLDLGMRAAAQQGLHRIGTPHVQDLFARTGEIVWINTFTESALTLVGTAFGANRAQDVRRGGWPLPIDSPAFPNTAVGRVLMARRPDLVEHLRARPPAPLTRYAAGSWARLDAAIDVVRDTGIAVEREQCLLGYSCVATGLHAPDGELVGMIGITGRVGSFDAHRAARPLRSAALEIDRAFAVAHAAPFAEIATIGR</sequence>
<comment type="caution">
    <text evidence="7">The sequence shown here is derived from an EMBL/GenBank/DDBJ whole genome shotgun (WGS) entry which is preliminary data.</text>
</comment>
<dbReference type="SUPFAM" id="SSF55781">
    <property type="entry name" value="GAF domain-like"/>
    <property type="match status" value="1"/>
</dbReference>
<dbReference type="PANTHER" id="PTHR30136">
    <property type="entry name" value="HELIX-TURN-HELIX TRANSCRIPTIONAL REGULATOR, ICLR FAMILY"/>
    <property type="match status" value="1"/>
</dbReference>
<dbReference type="PROSITE" id="PS51077">
    <property type="entry name" value="HTH_ICLR"/>
    <property type="match status" value="1"/>
</dbReference>
<dbReference type="GO" id="GO:0003700">
    <property type="term" value="F:DNA-binding transcription factor activity"/>
    <property type="evidence" value="ECO:0007669"/>
    <property type="project" value="TreeGrafter"/>
</dbReference>
<evidence type="ECO:0000259" key="5">
    <source>
        <dbReference type="PROSITE" id="PS51077"/>
    </source>
</evidence>
<dbReference type="AlphaFoldDB" id="A0A1T3NNI5"/>
<evidence type="ECO:0008006" key="9">
    <source>
        <dbReference type="Google" id="ProtNLM"/>
    </source>
</evidence>
<name>A0A1T3NNI5_9ACTN</name>
<evidence type="ECO:0000256" key="1">
    <source>
        <dbReference type="ARBA" id="ARBA00023015"/>
    </source>
</evidence>
<dbReference type="InterPro" id="IPR050707">
    <property type="entry name" value="HTH_MetabolicPath_Reg"/>
</dbReference>
<feature type="domain" description="IclR-ED" evidence="6">
    <location>
        <begin position="102"/>
        <end position="285"/>
    </location>
</feature>
<dbReference type="Gene3D" id="3.30.450.40">
    <property type="match status" value="1"/>
</dbReference>
<proteinExistence type="predicted"/>
<feature type="domain" description="HTH iclR-type" evidence="5">
    <location>
        <begin position="41"/>
        <end position="101"/>
    </location>
</feature>
<dbReference type="Gene3D" id="1.10.10.10">
    <property type="entry name" value="Winged helix-like DNA-binding domain superfamily/Winged helix DNA-binding domain"/>
    <property type="match status" value="1"/>
</dbReference>
<dbReference type="GO" id="GO:0045892">
    <property type="term" value="P:negative regulation of DNA-templated transcription"/>
    <property type="evidence" value="ECO:0007669"/>
    <property type="project" value="TreeGrafter"/>
</dbReference>
<keyword evidence="1" id="KW-0805">Transcription regulation</keyword>
<dbReference type="Pfam" id="PF09339">
    <property type="entry name" value="HTH_IclR"/>
    <property type="match status" value="1"/>
</dbReference>
<dbReference type="SUPFAM" id="SSF46785">
    <property type="entry name" value="Winged helix' DNA-binding domain"/>
    <property type="match status" value="1"/>
</dbReference>
<evidence type="ECO:0000313" key="7">
    <source>
        <dbReference type="EMBL" id="OPC78308.1"/>
    </source>
</evidence>
<dbReference type="Proteomes" id="UP000190037">
    <property type="component" value="Unassembled WGS sequence"/>
</dbReference>
<evidence type="ECO:0000256" key="2">
    <source>
        <dbReference type="ARBA" id="ARBA00023125"/>
    </source>
</evidence>
<keyword evidence="3" id="KW-0804">Transcription</keyword>
<gene>
    <name evidence="7" type="ORF">B4N89_39760</name>
</gene>
<dbReference type="PROSITE" id="PS51078">
    <property type="entry name" value="ICLR_ED"/>
    <property type="match status" value="1"/>
</dbReference>
<evidence type="ECO:0000256" key="3">
    <source>
        <dbReference type="ARBA" id="ARBA00023163"/>
    </source>
</evidence>
<dbReference type="GO" id="GO:0003677">
    <property type="term" value="F:DNA binding"/>
    <property type="evidence" value="ECO:0007669"/>
    <property type="project" value="UniProtKB-KW"/>
</dbReference>
<keyword evidence="2" id="KW-0238">DNA-binding</keyword>
<dbReference type="PANTHER" id="PTHR30136:SF8">
    <property type="entry name" value="TRANSCRIPTIONAL REGULATORY PROTEIN"/>
    <property type="match status" value="1"/>
</dbReference>
<feature type="region of interest" description="Disordered" evidence="4">
    <location>
        <begin position="1"/>
        <end position="41"/>
    </location>
</feature>
<reference evidence="7 8" key="1">
    <citation type="submission" date="2017-03" db="EMBL/GenBank/DDBJ databases">
        <title>Draft genome sequence of Streptomyces scabrisporus NF3, endophyte isolated from Amphipterygium adstringens.</title>
        <authorList>
            <person name="Vazquez M."/>
            <person name="Ceapa C.D."/>
            <person name="Rodriguez Luna D."/>
            <person name="Sanchez Esquivel S."/>
        </authorList>
    </citation>
    <scope>NUCLEOTIDE SEQUENCE [LARGE SCALE GENOMIC DNA]</scope>
    <source>
        <strain evidence="7 8">NF3</strain>
    </source>
</reference>
<evidence type="ECO:0000259" key="6">
    <source>
        <dbReference type="PROSITE" id="PS51078"/>
    </source>
</evidence>
<dbReference type="InterPro" id="IPR036390">
    <property type="entry name" value="WH_DNA-bd_sf"/>
</dbReference>
<dbReference type="InterPro" id="IPR036388">
    <property type="entry name" value="WH-like_DNA-bd_sf"/>
</dbReference>
<dbReference type="InterPro" id="IPR005471">
    <property type="entry name" value="Tscrpt_reg_IclR_N"/>
</dbReference>
<dbReference type="InterPro" id="IPR014757">
    <property type="entry name" value="Tscrpt_reg_IclR_C"/>
</dbReference>
<protein>
    <recommendedName>
        <fullName evidence="9">IclR family transcriptional regulator</fullName>
    </recommendedName>
</protein>
<keyword evidence="8" id="KW-1185">Reference proteome</keyword>
<dbReference type="Pfam" id="PF01614">
    <property type="entry name" value="IclR_C"/>
    <property type="match status" value="1"/>
</dbReference>
<dbReference type="EMBL" id="MWQN01000003">
    <property type="protein sequence ID" value="OPC78308.1"/>
    <property type="molecule type" value="Genomic_DNA"/>
</dbReference>
<evidence type="ECO:0000313" key="8">
    <source>
        <dbReference type="Proteomes" id="UP000190037"/>
    </source>
</evidence>